<dbReference type="InterPro" id="IPR036086">
    <property type="entry name" value="ParB/Sulfiredoxin_sf"/>
</dbReference>
<proteinExistence type="predicted"/>
<evidence type="ECO:0000313" key="2">
    <source>
        <dbReference type="Proteomes" id="UP000285288"/>
    </source>
</evidence>
<dbReference type="AlphaFoldDB" id="A0A413UCA9"/>
<reference evidence="1 2" key="1">
    <citation type="submission" date="2018-08" db="EMBL/GenBank/DDBJ databases">
        <title>A genome reference for cultivated species of the human gut microbiota.</title>
        <authorList>
            <person name="Zou Y."/>
            <person name="Xue W."/>
            <person name="Luo G."/>
        </authorList>
    </citation>
    <scope>NUCLEOTIDE SEQUENCE [LARGE SCALE GENOMIC DNA]</scope>
    <source>
        <strain evidence="1 2">AM42-13AC</strain>
    </source>
</reference>
<gene>
    <name evidence="1" type="ORF">DW907_06685</name>
</gene>
<dbReference type="SUPFAM" id="SSF110849">
    <property type="entry name" value="ParB/Sulfiredoxin"/>
    <property type="match status" value="1"/>
</dbReference>
<name>A0A413UCA9_9FIRM</name>
<accession>A0A413UCA9</accession>
<dbReference type="Proteomes" id="UP000285288">
    <property type="component" value="Unassembled WGS sequence"/>
</dbReference>
<protein>
    <submittedName>
        <fullName evidence="1">Uncharacterized protein</fullName>
    </submittedName>
</protein>
<dbReference type="EMBL" id="QSGD01000022">
    <property type="protein sequence ID" value="RHB05436.1"/>
    <property type="molecule type" value="Genomic_DNA"/>
</dbReference>
<sequence length="291" mass="33816">MAGFEDLMIGFNDNGYNTVDSFVDRTKELPTKNVSIYEIDFNPLNDANDSEEDKIENAEKIHEQGMVYTPLHVYRNKSHRHGSDKKYMLLGGHFRLDALLRNAELYPDAQKMVPVIVLPTPENETKELEMILLLNEVRPLQDDDYKRKVELYLKVWNGKAEAGEKPKGIQKRKWIAQRLGNRIGEKKVEKYIHEIEGYERVRKDPNEVGKDEIEQLVIDANMTEPVKEDNESSADKEERKRIVKNLKETMGRSVKIQNGWLCFQFADKSKNIDDFYSILNCLGFDDNGEMK</sequence>
<evidence type="ECO:0000313" key="1">
    <source>
        <dbReference type="EMBL" id="RHB05436.1"/>
    </source>
</evidence>
<organism evidence="1 2">
    <name type="scientific">Holdemanella biformis</name>
    <dbReference type="NCBI Taxonomy" id="1735"/>
    <lineage>
        <taxon>Bacteria</taxon>
        <taxon>Bacillati</taxon>
        <taxon>Bacillota</taxon>
        <taxon>Erysipelotrichia</taxon>
        <taxon>Erysipelotrichales</taxon>
        <taxon>Erysipelotrichaceae</taxon>
        <taxon>Holdemanella</taxon>
    </lineage>
</organism>
<comment type="caution">
    <text evidence="1">The sequence shown here is derived from an EMBL/GenBank/DDBJ whole genome shotgun (WGS) entry which is preliminary data.</text>
</comment>
<dbReference type="Gene3D" id="3.90.1530.10">
    <property type="entry name" value="Conserved hypothetical protein from pyrococcus furiosus pfu- 392566-001, ParB domain"/>
    <property type="match status" value="1"/>
</dbReference>